<proteinExistence type="predicted"/>
<evidence type="ECO:0000313" key="3">
    <source>
        <dbReference type="Proteomes" id="UP000620127"/>
    </source>
</evidence>
<dbReference type="InterPro" id="IPR011030">
    <property type="entry name" value="Lipovitellin_superhlx_dom"/>
</dbReference>
<protein>
    <recommendedName>
        <fullName evidence="1">DUF5071 domain-containing protein</fullName>
    </recommendedName>
</protein>
<accession>A0ABQ2X577</accession>
<feature type="domain" description="DUF5071" evidence="1">
    <location>
        <begin position="8"/>
        <end position="121"/>
    </location>
</feature>
<gene>
    <name evidence="2" type="ORF">GCM10011282_02780</name>
</gene>
<dbReference type="CDD" id="cd11743">
    <property type="entry name" value="Cthe_2751_like"/>
    <property type="match status" value="1"/>
</dbReference>
<name>A0ABQ2X577_9BURK</name>
<evidence type="ECO:0000313" key="2">
    <source>
        <dbReference type="EMBL" id="GGX00387.1"/>
    </source>
</evidence>
<dbReference type="Pfam" id="PF16804">
    <property type="entry name" value="DUF5071"/>
    <property type="match status" value="1"/>
</dbReference>
<sequence>MHPKMLTLPLNKFDVETATTIAKADWPKIEPIALQLLDWLQDANWPVAVVLAPALANIGAPIAPYIKQILQSDDATWKYNLIQQLVARSAELTHTLKSDLERIAQNPTFAEHSEEVDCVAFHALSNLNME</sequence>
<organism evidence="2 3">
    <name type="scientific">Undibacterium macrobrachii</name>
    <dbReference type="NCBI Taxonomy" id="1119058"/>
    <lineage>
        <taxon>Bacteria</taxon>
        <taxon>Pseudomonadati</taxon>
        <taxon>Pseudomonadota</taxon>
        <taxon>Betaproteobacteria</taxon>
        <taxon>Burkholderiales</taxon>
        <taxon>Oxalobacteraceae</taxon>
        <taxon>Undibacterium</taxon>
    </lineage>
</organism>
<reference evidence="3" key="1">
    <citation type="journal article" date="2019" name="Int. J. Syst. Evol. Microbiol.">
        <title>The Global Catalogue of Microorganisms (GCM) 10K type strain sequencing project: providing services to taxonomists for standard genome sequencing and annotation.</title>
        <authorList>
            <consortium name="The Broad Institute Genomics Platform"/>
            <consortium name="The Broad Institute Genome Sequencing Center for Infectious Disease"/>
            <person name="Wu L."/>
            <person name="Ma J."/>
        </authorList>
    </citation>
    <scope>NUCLEOTIDE SEQUENCE [LARGE SCALE GENOMIC DNA]</scope>
    <source>
        <strain evidence="3">KCTC 23916</strain>
    </source>
</reference>
<evidence type="ECO:0000259" key="1">
    <source>
        <dbReference type="Pfam" id="PF16804"/>
    </source>
</evidence>
<comment type="caution">
    <text evidence="2">The sequence shown here is derived from an EMBL/GenBank/DDBJ whole genome shotgun (WGS) entry which is preliminary data.</text>
</comment>
<dbReference type="InterPro" id="IPR031837">
    <property type="entry name" value="DUF5071"/>
</dbReference>
<keyword evidence="3" id="KW-1185">Reference proteome</keyword>
<dbReference type="EMBL" id="BMYT01000001">
    <property type="protein sequence ID" value="GGX00387.1"/>
    <property type="molecule type" value="Genomic_DNA"/>
</dbReference>
<dbReference type="Gene3D" id="1.25.40.750">
    <property type="entry name" value="Domain of unknown function DUF5071"/>
    <property type="match status" value="1"/>
</dbReference>
<dbReference type="InterPro" id="IPR038692">
    <property type="entry name" value="Cthe_2751_sf"/>
</dbReference>
<dbReference type="Proteomes" id="UP000620127">
    <property type="component" value="Unassembled WGS sequence"/>
</dbReference>
<dbReference type="SUPFAM" id="SSF48431">
    <property type="entry name" value="Lipovitellin-phosvitin complex, superhelical domain"/>
    <property type="match status" value="1"/>
</dbReference>